<keyword evidence="5 7" id="KW-1133">Transmembrane helix</keyword>
<feature type="transmembrane region" description="Helical" evidence="7">
    <location>
        <begin position="161"/>
        <end position="182"/>
    </location>
</feature>
<keyword evidence="4 7" id="KW-0812">Transmembrane</keyword>
<dbReference type="AlphaFoldDB" id="A0A7W8DJF2"/>
<comment type="caution">
    <text evidence="8">The sequence shown here is derived from an EMBL/GenBank/DDBJ whole genome shotgun (WGS) entry which is preliminary data.</text>
</comment>
<name>A0A7W8DJF2_9BACT</name>
<dbReference type="Proteomes" id="UP000590740">
    <property type="component" value="Unassembled WGS sequence"/>
</dbReference>
<dbReference type="Pfam" id="PF02405">
    <property type="entry name" value="MlaE"/>
    <property type="match status" value="1"/>
</dbReference>
<feature type="transmembrane region" description="Helical" evidence="7">
    <location>
        <begin position="51"/>
        <end position="76"/>
    </location>
</feature>
<evidence type="ECO:0000313" key="9">
    <source>
        <dbReference type="Proteomes" id="UP000590740"/>
    </source>
</evidence>
<keyword evidence="3" id="KW-0813">Transport</keyword>
<evidence type="ECO:0000256" key="5">
    <source>
        <dbReference type="ARBA" id="ARBA00022989"/>
    </source>
</evidence>
<sequence length="270" mass="28927">MESRRWEDWLVFIGRAGIGMLAWLGQLTALMRELFIGLRSGVWRLKLVGQQIVAIGYGSQLVVVVTGAFTGAVFAFQSYAKFKEFGIETTVGAIVSVALCRELGPVLAGLMVAGRVGAAMAADIGTMKVTEQIDALRVMGVHPVDYLVLPRFLAMCISMPLLVAESISFGLMASYALIVYGFDVPGSWFWGHVVEHTEVLDVGIGMFKGWVFGIIITLISCHQGLGAENGAVGVGLGTTRAVVYSSLAILISNFFLTIALNYVSPLGSEP</sequence>
<feature type="transmembrane region" description="Helical" evidence="7">
    <location>
        <begin position="202"/>
        <end position="221"/>
    </location>
</feature>
<comment type="subcellular location">
    <subcellularLocation>
        <location evidence="1">Membrane</location>
        <topology evidence="1">Multi-pass membrane protein</topology>
    </subcellularLocation>
</comment>
<proteinExistence type="inferred from homology"/>
<evidence type="ECO:0000313" key="8">
    <source>
        <dbReference type="EMBL" id="MBB5032088.1"/>
    </source>
</evidence>
<dbReference type="GO" id="GO:0043190">
    <property type="term" value="C:ATP-binding cassette (ABC) transporter complex"/>
    <property type="evidence" value="ECO:0007669"/>
    <property type="project" value="InterPro"/>
</dbReference>
<evidence type="ECO:0000256" key="2">
    <source>
        <dbReference type="ARBA" id="ARBA00007556"/>
    </source>
</evidence>
<evidence type="ECO:0000256" key="6">
    <source>
        <dbReference type="ARBA" id="ARBA00023136"/>
    </source>
</evidence>
<dbReference type="NCBIfam" id="TIGR00056">
    <property type="entry name" value="MlaE family lipid ABC transporter permease subunit"/>
    <property type="match status" value="1"/>
</dbReference>
<evidence type="ECO:0000256" key="4">
    <source>
        <dbReference type="ARBA" id="ARBA00022692"/>
    </source>
</evidence>
<gene>
    <name evidence="8" type="ORF">HNQ65_001665</name>
</gene>
<dbReference type="PANTHER" id="PTHR30188">
    <property type="entry name" value="ABC TRANSPORTER PERMEASE PROTEIN-RELATED"/>
    <property type="match status" value="1"/>
</dbReference>
<feature type="transmembrane region" description="Helical" evidence="7">
    <location>
        <begin position="242"/>
        <end position="263"/>
    </location>
</feature>
<accession>A0A7W8DJF2</accession>
<dbReference type="RefSeq" id="WP_184339029.1">
    <property type="nucleotide sequence ID" value="NZ_JACHIG010000003.1"/>
</dbReference>
<organism evidence="8 9">
    <name type="scientific">Prosthecobacter vanneervenii</name>
    <dbReference type="NCBI Taxonomy" id="48466"/>
    <lineage>
        <taxon>Bacteria</taxon>
        <taxon>Pseudomonadati</taxon>
        <taxon>Verrucomicrobiota</taxon>
        <taxon>Verrucomicrobiia</taxon>
        <taxon>Verrucomicrobiales</taxon>
        <taxon>Verrucomicrobiaceae</taxon>
        <taxon>Prosthecobacter</taxon>
    </lineage>
</organism>
<comment type="similarity">
    <text evidence="2 7">Belongs to the MlaE permease family.</text>
</comment>
<feature type="transmembrane region" description="Helical" evidence="7">
    <location>
        <begin position="12"/>
        <end position="31"/>
    </location>
</feature>
<evidence type="ECO:0000256" key="1">
    <source>
        <dbReference type="ARBA" id="ARBA00004141"/>
    </source>
</evidence>
<dbReference type="GO" id="GO:0005548">
    <property type="term" value="F:phospholipid transporter activity"/>
    <property type="evidence" value="ECO:0007669"/>
    <property type="project" value="TreeGrafter"/>
</dbReference>
<keyword evidence="6 7" id="KW-0472">Membrane</keyword>
<dbReference type="InterPro" id="IPR030802">
    <property type="entry name" value="Permease_MalE"/>
</dbReference>
<evidence type="ECO:0000256" key="7">
    <source>
        <dbReference type="RuleBase" id="RU362044"/>
    </source>
</evidence>
<protein>
    <submittedName>
        <fullName evidence="8">Phospholipid/cholesterol/gamma-HCH transport system permease protein</fullName>
    </submittedName>
</protein>
<dbReference type="PANTHER" id="PTHR30188:SF4">
    <property type="entry name" value="PROTEIN TRIGALACTOSYLDIACYLGLYCEROL 1, CHLOROPLASTIC"/>
    <property type="match status" value="1"/>
</dbReference>
<keyword evidence="9" id="KW-1185">Reference proteome</keyword>
<evidence type="ECO:0000256" key="3">
    <source>
        <dbReference type="ARBA" id="ARBA00022448"/>
    </source>
</evidence>
<dbReference type="EMBL" id="JACHIG010000003">
    <property type="protein sequence ID" value="MBB5032088.1"/>
    <property type="molecule type" value="Genomic_DNA"/>
</dbReference>
<reference evidence="8 9" key="1">
    <citation type="submission" date="2020-08" db="EMBL/GenBank/DDBJ databases">
        <title>Genomic Encyclopedia of Type Strains, Phase IV (KMG-IV): sequencing the most valuable type-strain genomes for metagenomic binning, comparative biology and taxonomic classification.</title>
        <authorList>
            <person name="Goeker M."/>
        </authorList>
    </citation>
    <scope>NUCLEOTIDE SEQUENCE [LARGE SCALE GENOMIC DNA]</scope>
    <source>
        <strain evidence="8 9">DSM 12252</strain>
    </source>
</reference>
<dbReference type="InterPro" id="IPR003453">
    <property type="entry name" value="ABC_MlaE_roteobac"/>
</dbReference>